<gene>
    <name evidence="5" type="ORF">MPOR_09910</name>
</gene>
<dbReference type="InterPro" id="IPR017871">
    <property type="entry name" value="ABC_transporter-like_CS"/>
</dbReference>
<dbReference type="InterPro" id="IPR027417">
    <property type="entry name" value="P-loop_NTPase"/>
</dbReference>
<keyword evidence="2" id="KW-0547">Nucleotide-binding</keyword>
<evidence type="ECO:0000256" key="2">
    <source>
        <dbReference type="ARBA" id="ARBA00022741"/>
    </source>
</evidence>
<dbReference type="RefSeq" id="WP_308192872.1">
    <property type="nucleotide sequence ID" value="NZ_AP022570.1"/>
</dbReference>
<evidence type="ECO:0000259" key="4">
    <source>
        <dbReference type="PROSITE" id="PS50893"/>
    </source>
</evidence>
<dbReference type="PROSITE" id="PS00211">
    <property type="entry name" value="ABC_TRANSPORTER_1"/>
    <property type="match status" value="1"/>
</dbReference>
<keyword evidence="3 5" id="KW-0067">ATP-binding</keyword>
<dbReference type="PANTHER" id="PTHR42788:SF13">
    <property type="entry name" value="ALIPHATIC SULFONATES IMPORT ATP-BINDING PROTEIN SSUB"/>
    <property type="match status" value="1"/>
</dbReference>
<name>A0A6N4V4Z4_9MYCO</name>
<feature type="domain" description="ABC transporter" evidence="4">
    <location>
        <begin position="16"/>
        <end position="236"/>
    </location>
</feature>
<dbReference type="Proteomes" id="UP000466785">
    <property type="component" value="Chromosome"/>
</dbReference>
<dbReference type="SUPFAM" id="SSF52540">
    <property type="entry name" value="P-loop containing nucleoside triphosphate hydrolases"/>
    <property type="match status" value="1"/>
</dbReference>
<dbReference type="EMBL" id="AP022570">
    <property type="protein sequence ID" value="BBX49965.1"/>
    <property type="molecule type" value="Genomic_DNA"/>
</dbReference>
<dbReference type="PANTHER" id="PTHR42788">
    <property type="entry name" value="TAURINE IMPORT ATP-BINDING PROTEIN-RELATED"/>
    <property type="match status" value="1"/>
</dbReference>
<dbReference type="Pfam" id="PF00005">
    <property type="entry name" value="ABC_tran"/>
    <property type="match status" value="1"/>
</dbReference>
<dbReference type="InterPro" id="IPR003439">
    <property type="entry name" value="ABC_transporter-like_ATP-bd"/>
</dbReference>
<proteinExistence type="predicted"/>
<evidence type="ECO:0000256" key="3">
    <source>
        <dbReference type="ARBA" id="ARBA00022840"/>
    </source>
</evidence>
<keyword evidence="6" id="KW-1185">Reference proteome</keyword>
<organism evidence="5 6">
    <name type="scientific">Mycolicibacterium poriferae</name>
    <dbReference type="NCBI Taxonomy" id="39694"/>
    <lineage>
        <taxon>Bacteria</taxon>
        <taxon>Bacillati</taxon>
        <taxon>Actinomycetota</taxon>
        <taxon>Actinomycetes</taxon>
        <taxon>Mycobacteriales</taxon>
        <taxon>Mycobacteriaceae</taxon>
        <taxon>Mycolicibacterium</taxon>
    </lineage>
</organism>
<evidence type="ECO:0000313" key="6">
    <source>
        <dbReference type="Proteomes" id="UP000466785"/>
    </source>
</evidence>
<dbReference type="PROSITE" id="PS50893">
    <property type="entry name" value="ABC_TRANSPORTER_2"/>
    <property type="match status" value="1"/>
</dbReference>
<reference evidence="5 6" key="1">
    <citation type="journal article" date="2019" name="Emerg. Microbes Infect.">
        <title>Comprehensive subspecies identification of 175 nontuberculous mycobacteria species based on 7547 genomic profiles.</title>
        <authorList>
            <person name="Matsumoto Y."/>
            <person name="Kinjo T."/>
            <person name="Motooka D."/>
            <person name="Nabeya D."/>
            <person name="Jung N."/>
            <person name="Uechi K."/>
            <person name="Horii T."/>
            <person name="Iida T."/>
            <person name="Fujita J."/>
            <person name="Nakamura S."/>
        </authorList>
    </citation>
    <scope>NUCLEOTIDE SEQUENCE [LARGE SCALE GENOMIC DNA]</scope>
    <source>
        <strain evidence="5 6">JCM 12603</strain>
    </source>
</reference>
<dbReference type="InterPro" id="IPR003593">
    <property type="entry name" value="AAA+_ATPase"/>
</dbReference>
<evidence type="ECO:0000313" key="5">
    <source>
        <dbReference type="EMBL" id="BBX49965.1"/>
    </source>
</evidence>
<sequence length="254" mass="27544">MSAVAVAPNDTAVQGLRLSNVSMRYPDGTEVLDGVDLEVTPGQMVSIVGASGCGKSTVLKLASGLLRPTAGTVSVRGELGYVFQDPTLMPWRTLIGNVGYLAELNGIGRAERRRLAQQAIDRVNLSGFEKHYPRQLSGGMRMRASIARSLTLRPDVFLFDEPFGALDELSRERLNDELIEVFRDAPFAGVFVTHSIAEAVYLGTRVLVMSPRPGRIVADIDVPFAYPRGDELRYSAQFAEVCAAASDALRAVSR</sequence>
<dbReference type="SMART" id="SM00382">
    <property type="entry name" value="AAA"/>
    <property type="match status" value="1"/>
</dbReference>
<accession>A0A6N4V4Z4</accession>
<protein>
    <submittedName>
        <fullName evidence="5">ABC transporter ATP-binding protein</fullName>
    </submittedName>
</protein>
<dbReference type="Gene3D" id="3.40.50.300">
    <property type="entry name" value="P-loop containing nucleotide triphosphate hydrolases"/>
    <property type="match status" value="1"/>
</dbReference>
<evidence type="ECO:0000256" key="1">
    <source>
        <dbReference type="ARBA" id="ARBA00022448"/>
    </source>
</evidence>
<dbReference type="KEGG" id="mpof:MPOR_09910"/>
<keyword evidence="1" id="KW-0813">Transport</keyword>
<dbReference type="AlphaFoldDB" id="A0A6N4V4Z4"/>
<dbReference type="GO" id="GO:0005524">
    <property type="term" value="F:ATP binding"/>
    <property type="evidence" value="ECO:0007669"/>
    <property type="project" value="UniProtKB-KW"/>
</dbReference>
<dbReference type="CDD" id="cd03293">
    <property type="entry name" value="ABC_NrtD_SsuB_transporters"/>
    <property type="match status" value="1"/>
</dbReference>
<dbReference type="InterPro" id="IPR050166">
    <property type="entry name" value="ABC_transporter_ATP-bind"/>
</dbReference>
<dbReference type="GO" id="GO:0016887">
    <property type="term" value="F:ATP hydrolysis activity"/>
    <property type="evidence" value="ECO:0007669"/>
    <property type="project" value="InterPro"/>
</dbReference>